<evidence type="ECO:0000313" key="3">
    <source>
        <dbReference type="Proteomes" id="UP000515146"/>
    </source>
</evidence>
<dbReference type="InterPro" id="IPR001878">
    <property type="entry name" value="Znf_CCHC"/>
</dbReference>
<dbReference type="RefSeq" id="XP_027194629.1">
    <property type="nucleotide sequence ID" value="XM_027338828.1"/>
</dbReference>
<proteinExistence type="predicted"/>
<evidence type="ECO:0000256" key="1">
    <source>
        <dbReference type="PROSITE-ProRule" id="PRU00047"/>
    </source>
</evidence>
<protein>
    <submittedName>
        <fullName evidence="4">Uncharacterized protein LOC113789309</fullName>
    </submittedName>
</protein>
<dbReference type="OrthoDB" id="7699172at2759"/>
<name>A0A6P6XRV6_DERPT</name>
<keyword evidence="1" id="KW-0862">Zinc</keyword>
<keyword evidence="3" id="KW-1185">Reference proteome</keyword>
<organism evidence="3 4">
    <name type="scientific">Dermatophagoides pteronyssinus</name>
    <name type="common">European house dust mite</name>
    <dbReference type="NCBI Taxonomy" id="6956"/>
    <lineage>
        <taxon>Eukaryota</taxon>
        <taxon>Metazoa</taxon>
        <taxon>Ecdysozoa</taxon>
        <taxon>Arthropoda</taxon>
        <taxon>Chelicerata</taxon>
        <taxon>Arachnida</taxon>
        <taxon>Acari</taxon>
        <taxon>Acariformes</taxon>
        <taxon>Sarcoptiformes</taxon>
        <taxon>Astigmata</taxon>
        <taxon>Psoroptidia</taxon>
        <taxon>Analgoidea</taxon>
        <taxon>Pyroglyphidae</taxon>
        <taxon>Dermatophagoidinae</taxon>
        <taxon>Dermatophagoides</taxon>
    </lineage>
</organism>
<evidence type="ECO:0000313" key="4">
    <source>
        <dbReference type="RefSeq" id="XP_027194629.1"/>
    </source>
</evidence>
<dbReference type="GeneID" id="113789309"/>
<dbReference type="OMA" id="CASNDHE"/>
<dbReference type="Gene3D" id="4.10.60.10">
    <property type="entry name" value="Zinc finger, CCHC-type"/>
    <property type="match status" value="1"/>
</dbReference>
<dbReference type="GO" id="GO:0003676">
    <property type="term" value="F:nucleic acid binding"/>
    <property type="evidence" value="ECO:0007669"/>
    <property type="project" value="InterPro"/>
</dbReference>
<keyword evidence="1" id="KW-0863">Zinc-finger</keyword>
<feature type="domain" description="CCHC-type" evidence="2">
    <location>
        <begin position="301"/>
        <end position="316"/>
    </location>
</feature>
<accession>A0A6P6XRV6</accession>
<dbReference type="KEGG" id="dpte:113789309"/>
<sequence>MSFFHENYEEYNKWIKFFKNVNSIHGNTGINHFKDDFGKFSIFYESFIAGLSRQFKAIDRDFHKFTETINALKRENKLATDLLKKEKDDKSVIEKELQLKVEELAKERASKRTYASVVSSNNIPMPKPDFVCIVDAVDSSINDSKQTLSYLNSKLDCKMIVDNKIKIIKQVPIRNKKVLIKCPSKADCTAVGNIINDLNCGLKAKVPEKKKPRLLILGVEKEILEKDFIDILTTQNNDIKNCLQNEGESIEVVISKSDRIGTNFFVLSVSPNIYHLCLQMGQVFLGHKVCNVKKGNYVSQCFKCLRFGHVTNNCKNDPVCHYCHQNHESNDCPAKDENGITKCYNCDWKNKSIRGNNNIIPIDHSVYSKSCPQYVLAEKRLNESIDYGL</sequence>
<dbReference type="GO" id="GO:0008270">
    <property type="term" value="F:zinc ion binding"/>
    <property type="evidence" value="ECO:0007669"/>
    <property type="project" value="UniProtKB-KW"/>
</dbReference>
<keyword evidence="1" id="KW-0479">Metal-binding</keyword>
<dbReference type="PROSITE" id="PS50158">
    <property type="entry name" value="ZF_CCHC"/>
    <property type="match status" value="1"/>
</dbReference>
<dbReference type="InParanoid" id="A0A6P6XRV6"/>
<gene>
    <name evidence="4" type="primary">LOC113789309</name>
</gene>
<evidence type="ECO:0000259" key="2">
    <source>
        <dbReference type="PROSITE" id="PS50158"/>
    </source>
</evidence>
<dbReference type="AlphaFoldDB" id="A0A6P6XRV6"/>
<dbReference type="Proteomes" id="UP000515146">
    <property type="component" value="Unplaced"/>
</dbReference>
<reference evidence="4" key="1">
    <citation type="submission" date="2025-08" db="UniProtKB">
        <authorList>
            <consortium name="RefSeq"/>
        </authorList>
    </citation>
    <scope>IDENTIFICATION</scope>
    <source>
        <strain evidence="4">Airmid</strain>
    </source>
</reference>